<evidence type="ECO:0000256" key="4">
    <source>
        <dbReference type="PIRSR" id="PIRSR006223-50"/>
    </source>
</evidence>
<accession>A4A8C8</accession>
<feature type="active site" description="Cysteine persulfide intermediate" evidence="4">
    <location>
        <position position="118"/>
    </location>
</feature>
<dbReference type="GO" id="GO:0002143">
    <property type="term" value="P:tRNA wobble position uridine thiolation"/>
    <property type="evidence" value="ECO:0007669"/>
    <property type="project" value="TreeGrafter"/>
</dbReference>
<keyword evidence="3 6" id="KW-0808">Transferase</keyword>
<comment type="caution">
    <text evidence="6">The sequence shown here is derived from an EMBL/GenBank/DDBJ whole genome shotgun (WGS) entry which is preliminary data.</text>
</comment>
<dbReference type="InterPro" id="IPR025526">
    <property type="entry name" value="DsrC-like_dom_sf"/>
</dbReference>
<comment type="subcellular location">
    <subcellularLocation>
        <location evidence="1">Cytoplasm</location>
    </subcellularLocation>
</comment>
<evidence type="ECO:0000313" key="7">
    <source>
        <dbReference type="Proteomes" id="UP000019205"/>
    </source>
</evidence>
<evidence type="ECO:0000256" key="3">
    <source>
        <dbReference type="PIRNR" id="PIRNR006223"/>
    </source>
</evidence>
<comment type="similarity">
    <text evidence="3">Belongs to the dsrC/tusE family.</text>
</comment>
<proteinExistence type="inferred from homology"/>
<dbReference type="GO" id="GO:0016740">
    <property type="term" value="F:transferase activity"/>
    <property type="evidence" value="ECO:0007669"/>
    <property type="project" value="UniProtKB-KW"/>
</dbReference>
<evidence type="ECO:0000256" key="5">
    <source>
        <dbReference type="SAM" id="MobiDB-lite"/>
    </source>
</evidence>
<name>A4A8C8_9GAMM</name>
<dbReference type="PIRSF" id="PIRSF006223">
    <property type="entry name" value="DsrC_TusE"/>
    <property type="match status" value="1"/>
</dbReference>
<dbReference type="InterPro" id="IPR043163">
    <property type="entry name" value="DsrC-like_N"/>
</dbReference>
<dbReference type="Gene3D" id="3.30.1420.10">
    <property type="match status" value="1"/>
</dbReference>
<reference evidence="6 7" key="1">
    <citation type="journal article" date="2007" name="Proc. Natl. Acad. Sci. U.S.A.">
        <title>Characterization of a marine gammaproteobacterium capable of aerobic anoxygenic photosynthesis.</title>
        <authorList>
            <person name="Fuchs B.M."/>
            <person name="Spring S."/>
            <person name="Teeling H."/>
            <person name="Quast C."/>
            <person name="Wulf J."/>
            <person name="Schattenhofer M."/>
            <person name="Yan S."/>
            <person name="Ferriera S."/>
            <person name="Johnson J."/>
            <person name="Glockner F.O."/>
            <person name="Amann R."/>
        </authorList>
    </citation>
    <scope>NUCLEOTIDE SEQUENCE [LARGE SCALE GENOMIC DNA]</scope>
    <source>
        <strain evidence="6">KT71</strain>
    </source>
</reference>
<dbReference type="PANTHER" id="PTHR37010:SF1">
    <property type="entry name" value="SULFURTRANSFERASE TUSE"/>
    <property type="match status" value="1"/>
</dbReference>
<dbReference type="SUPFAM" id="SSF69721">
    <property type="entry name" value="DsrC, the gamma subunit of dissimilatory sulfite reductase"/>
    <property type="match status" value="1"/>
</dbReference>
<dbReference type="GO" id="GO:0005737">
    <property type="term" value="C:cytoplasm"/>
    <property type="evidence" value="ECO:0007669"/>
    <property type="project" value="UniProtKB-SubCell"/>
</dbReference>
<dbReference type="AlphaFoldDB" id="A4A8C8"/>
<organism evidence="6 7">
    <name type="scientific">Congregibacter litoralis KT71</name>
    <dbReference type="NCBI Taxonomy" id="314285"/>
    <lineage>
        <taxon>Bacteria</taxon>
        <taxon>Pseudomonadati</taxon>
        <taxon>Pseudomonadota</taxon>
        <taxon>Gammaproteobacteria</taxon>
        <taxon>Cellvibrionales</taxon>
        <taxon>Halieaceae</taxon>
        <taxon>Congregibacter</taxon>
    </lineage>
</organism>
<gene>
    <name evidence="6" type="ORF">KT71_15199</name>
</gene>
<dbReference type="EC" id="2.8.1.-" evidence="3"/>
<comment type="function">
    <text evidence="3">Part of a sulfur-relay system.</text>
</comment>
<protein>
    <recommendedName>
        <fullName evidence="3">Sulfurtransferase</fullName>
        <ecNumber evidence="3">2.8.1.-</ecNumber>
    </recommendedName>
</protein>
<evidence type="ECO:0000256" key="2">
    <source>
        <dbReference type="ARBA" id="ARBA00022490"/>
    </source>
</evidence>
<dbReference type="STRING" id="314285.KT71_15199"/>
<dbReference type="HOGENOM" id="CLU_153199_1_0_6"/>
<dbReference type="Proteomes" id="UP000019205">
    <property type="component" value="Chromosome"/>
</dbReference>
<evidence type="ECO:0000256" key="1">
    <source>
        <dbReference type="ARBA" id="ARBA00004496"/>
    </source>
</evidence>
<dbReference type="NCBIfam" id="TIGR03342">
    <property type="entry name" value="dsrC_tusE_dsvC"/>
    <property type="match status" value="1"/>
</dbReference>
<dbReference type="InterPro" id="IPR042072">
    <property type="entry name" value="DsrC-like_C"/>
</dbReference>
<feature type="compositionally biased region" description="Polar residues" evidence="5">
    <location>
        <begin position="1"/>
        <end position="11"/>
    </location>
</feature>
<feature type="region of interest" description="Disordered" evidence="5">
    <location>
        <begin position="1"/>
        <end position="21"/>
    </location>
</feature>
<keyword evidence="7" id="KW-1185">Reference proteome</keyword>
<dbReference type="Gene3D" id="1.10.10.370">
    <property type="entry name" value="DsrC-like protein, C-terminal domain"/>
    <property type="match status" value="1"/>
</dbReference>
<reference evidence="6 7" key="2">
    <citation type="journal article" date="2009" name="PLoS ONE">
        <title>The photosynthetic apparatus and its regulation in the aerobic gammaproteobacterium Congregibacter litoralis gen. nov., sp. nov.</title>
        <authorList>
            <person name="Spring S."/>
            <person name="Lunsdorf H."/>
            <person name="Fuchs B.M."/>
            <person name="Tindall B.J."/>
        </authorList>
    </citation>
    <scope>NUCLEOTIDE SEQUENCE [LARGE SCALE GENOMIC DNA]</scope>
    <source>
        <strain evidence="6">KT71</strain>
    </source>
</reference>
<evidence type="ECO:0000313" key="6">
    <source>
        <dbReference type="EMBL" id="EAQ97923.2"/>
    </source>
</evidence>
<keyword evidence="2" id="KW-0963">Cytoplasm</keyword>
<dbReference type="EMBL" id="AAOA02000001">
    <property type="protein sequence ID" value="EAQ97923.2"/>
    <property type="molecule type" value="Genomic_DNA"/>
</dbReference>
<dbReference type="InterPro" id="IPR007453">
    <property type="entry name" value="DsrC/TusE"/>
</dbReference>
<dbReference type="PANTHER" id="PTHR37010">
    <property type="entry name" value="SULFURTRANSFERASE TUSE"/>
    <property type="match status" value="1"/>
</dbReference>
<sequence length="119" mass="13228">MTEPISEQMSEPKSESMLPALTEEGFLEDASDWNPGVAEALAKRESITLTPAHWELIELLRQYYDTYDSSPAMRALVKFCRLRLGDDKGRSIYLLKLFPGSPAKIASKIAGLPKPANCL</sequence>
<dbReference type="eggNOG" id="COG2920">
    <property type="taxonomic scope" value="Bacteria"/>
</dbReference>
<dbReference type="GO" id="GO:0097163">
    <property type="term" value="F:sulfur carrier activity"/>
    <property type="evidence" value="ECO:0007669"/>
    <property type="project" value="TreeGrafter"/>
</dbReference>
<dbReference type="Pfam" id="PF04358">
    <property type="entry name" value="DsrC"/>
    <property type="match status" value="1"/>
</dbReference>